<evidence type="ECO:0000313" key="1">
    <source>
        <dbReference type="EMBL" id="KAG6369123.1"/>
    </source>
</evidence>
<dbReference type="AlphaFoldDB" id="A0A8I3A2A1"/>
<proteinExistence type="predicted"/>
<dbReference type="EMBL" id="JAGFBS010000105">
    <property type="protein sequence ID" value="KAG6369123.1"/>
    <property type="molecule type" value="Genomic_DNA"/>
</dbReference>
<dbReference type="Proteomes" id="UP000683000">
    <property type="component" value="Unassembled WGS sequence"/>
</dbReference>
<keyword evidence="2" id="KW-1185">Reference proteome</keyword>
<evidence type="ECO:0000313" key="2">
    <source>
        <dbReference type="Proteomes" id="UP000683000"/>
    </source>
</evidence>
<accession>A0A8I3A2A1</accession>
<name>A0A8I3A2A1_9AGAM</name>
<organism evidence="1 2">
    <name type="scientific">Boletus reticuloceps</name>
    <dbReference type="NCBI Taxonomy" id="495285"/>
    <lineage>
        <taxon>Eukaryota</taxon>
        <taxon>Fungi</taxon>
        <taxon>Dikarya</taxon>
        <taxon>Basidiomycota</taxon>
        <taxon>Agaricomycotina</taxon>
        <taxon>Agaricomycetes</taxon>
        <taxon>Agaricomycetidae</taxon>
        <taxon>Boletales</taxon>
        <taxon>Boletineae</taxon>
        <taxon>Boletaceae</taxon>
        <taxon>Boletoideae</taxon>
        <taxon>Boletus</taxon>
    </lineage>
</organism>
<protein>
    <submittedName>
        <fullName evidence="1">Uncharacterized protein</fullName>
    </submittedName>
</protein>
<gene>
    <name evidence="1" type="ORF">JVT61DRAFT_1453</name>
</gene>
<comment type="caution">
    <text evidence="1">The sequence shown here is derived from an EMBL/GenBank/DDBJ whole genome shotgun (WGS) entry which is preliminary data.</text>
</comment>
<reference evidence="1" key="1">
    <citation type="submission" date="2021-03" db="EMBL/GenBank/DDBJ databases">
        <title>Evolutionary innovations through gain and loss of genes in the ectomycorrhizal Boletales.</title>
        <authorList>
            <person name="Wu G."/>
            <person name="Miyauchi S."/>
            <person name="Morin E."/>
            <person name="Yang Z.-L."/>
            <person name="Xu J."/>
            <person name="Martin F.M."/>
        </authorList>
    </citation>
    <scope>NUCLEOTIDE SEQUENCE</scope>
    <source>
        <strain evidence="1">BR01</strain>
    </source>
</reference>
<sequence length="58" mass="6803">MTEQKYHKVYEVYQQVVCHDGCNPMFWCSIRVLCFQASKLDPGNHVQLHATLGLKMYI</sequence>